<protein>
    <submittedName>
        <fullName evidence="2">Uncharacterized protein</fullName>
    </submittedName>
</protein>
<evidence type="ECO:0000313" key="2">
    <source>
        <dbReference type="EMBL" id="CAL1376633.1"/>
    </source>
</evidence>
<gene>
    <name evidence="2" type="ORF">LTRI10_LOCUS18350</name>
</gene>
<feature type="region of interest" description="Disordered" evidence="1">
    <location>
        <begin position="92"/>
        <end position="116"/>
    </location>
</feature>
<proteinExistence type="predicted"/>
<feature type="compositionally biased region" description="Basic and acidic residues" evidence="1">
    <location>
        <begin position="92"/>
        <end position="104"/>
    </location>
</feature>
<reference evidence="2 3" key="1">
    <citation type="submission" date="2024-04" db="EMBL/GenBank/DDBJ databases">
        <authorList>
            <person name="Fracassetti M."/>
        </authorList>
    </citation>
    <scope>NUCLEOTIDE SEQUENCE [LARGE SCALE GENOMIC DNA]</scope>
</reference>
<accession>A0AAV2DT01</accession>
<keyword evidence="3" id="KW-1185">Reference proteome</keyword>
<dbReference type="AlphaFoldDB" id="A0AAV2DT01"/>
<sequence>MAQQEVFPSTYLRLKVLNRLRGAVVALYTCQSSKSKLEDSEASAREKTKEVLVLRSKQGTRRGLHVSFMVKIFPSSLRLYASFGALSMLRPDNHRPRRNSDVKSSEFLSTRTTSLL</sequence>
<organism evidence="2 3">
    <name type="scientific">Linum trigynum</name>
    <dbReference type="NCBI Taxonomy" id="586398"/>
    <lineage>
        <taxon>Eukaryota</taxon>
        <taxon>Viridiplantae</taxon>
        <taxon>Streptophyta</taxon>
        <taxon>Embryophyta</taxon>
        <taxon>Tracheophyta</taxon>
        <taxon>Spermatophyta</taxon>
        <taxon>Magnoliopsida</taxon>
        <taxon>eudicotyledons</taxon>
        <taxon>Gunneridae</taxon>
        <taxon>Pentapetalae</taxon>
        <taxon>rosids</taxon>
        <taxon>fabids</taxon>
        <taxon>Malpighiales</taxon>
        <taxon>Linaceae</taxon>
        <taxon>Linum</taxon>
    </lineage>
</organism>
<name>A0AAV2DT01_9ROSI</name>
<dbReference type="EMBL" id="OZ034816">
    <property type="protein sequence ID" value="CAL1376633.1"/>
    <property type="molecule type" value="Genomic_DNA"/>
</dbReference>
<evidence type="ECO:0000256" key="1">
    <source>
        <dbReference type="SAM" id="MobiDB-lite"/>
    </source>
</evidence>
<feature type="compositionally biased region" description="Polar residues" evidence="1">
    <location>
        <begin position="106"/>
        <end position="116"/>
    </location>
</feature>
<dbReference type="Proteomes" id="UP001497516">
    <property type="component" value="Chromosome 3"/>
</dbReference>
<evidence type="ECO:0000313" key="3">
    <source>
        <dbReference type="Proteomes" id="UP001497516"/>
    </source>
</evidence>